<dbReference type="EMBL" id="JAESVD010000005">
    <property type="protein sequence ID" value="MBL4913498.1"/>
    <property type="molecule type" value="Genomic_DNA"/>
</dbReference>
<evidence type="ECO:0000256" key="7">
    <source>
        <dbReference type="SAM" id="Phobius"/>
    </source>
</evidence>
<dbReference type="InterPro" id="IPR001991">
    <property type="entry name" value="Na-dicarboxylate_symporter"/>
</dbReference>
<evidence type="ECO:0000313" key="9">
    <source>
        <dbReference type="Proteomes" id="UP000604898"/>
    </source>
</evidence>
<dbReference type="Gene3D" id="1.10.3860.10">
    <property type="entry name" value="Sodium:dicarboxylate symporter"/>
    <property type="match status" value="1"/>
</dbReference>
<proteinExistence type="predicted"/>
<feature type="transmembrane region" description="Helical" evidence="7">
    <location>
        <begin position="47"/>
        <end position="65"/>
    </location>
</feature>
<feature type="transmembrane region" description="Helical" evidence="7">
    <location>
        <begin position="9"/>
        <end position="27"/>
    </location>
</feature>
<feature type="transmembrane region" description="Helical" evidence="7">
    <location>
        <begin position="220"/>
        <end position="242"/>
    </location>
</feature>
<keyword evidence="3" id="KW-1003">Cell membrane</keyword>
<comment type="caution">
    <text evidence="8">The sequence shown here is derived from an EMBL/GenBank/DDBJ whole genome shotgun (WGS) entry which is preliminary data.</text>
</comment>
<gene>
    <name evidence="8" type="ORF">JMA39_10130</name>
</gene>
<name>A0ABS1SY84_9GAMM</name>
<feature type="transmembrane region" description="Helical" evidence="7">
    <location>
        <begin position="334"/>
        <end position="361"/>
    </location>
</feature>
<sequence>MFKSLSSRIFVGLFAGLILGTLIQYGFGENSFANTTLVDIASGAGSMFVQLIMMLVVPLVFFSIVSGIIELKDLKSFSRLGSKTFGLYLVNTVIAIAAAIGLALVIAPGQGMQLTGEDGAALTSTSLPSFIDMIVNIIPSNPFQAFADGNMLQIIFMALLTGGIIKALGDDVKPIVTFFKYGNKVMLKAITVVMQVAPIGVFALMVKLGATFEPSAFVSVLSYMAVILSLLAVWALVVYPVVVGMTTNISAGEFRRKTREQFLFALSTASSNATIPVTMRTLTDKLGVKPSVAGFGVPMGATMNMSGVAIYITVAAFFVGNAFGYPITTEQIPALAFSVFLLSIGAGGVPGGGIVMIGVLIHQMGLPIEAIALVAALDRIIDMFCTSTNVVGDSAVVSIVNHSEKYDLSPESSLELNAQTRT</sequence>
<dbReference type="PANTHER" id="PTHR42865">
    <property type="entry name" value="PROTON/GLUTAMATE-ASPARTATE SYMPORTER"/>
    <property type="match status" value="1"/>
</dbReference>
<evidence type="ECO:0000256" key="3">
    <source>
        <dbReference type="ARBA" id="ARBA00022475"/>
    </source>
</evidence>
<reference evidence="8 9" key="1">
    <citation type="submission" date="2021-01" db="EMBL/GenBank/DDBJ databases">
        <title>Genome sequence of Shewanella schlegeliana JCM 11561.</title>
        <authorList>
            <person name="Zhang H."/>
            <person name="Li C."/>
        </authorList>
    </citation>
    <scope>NUCLEOTIDE SEQUENCE [LARGE SCALE GENOMIC DNA]</scope>
    <source>
        <strain evidence="8 9">JCM 11561</strain>
    </source>
</reference>
<feature type="transmembrane region" description="Helical" evidence="7">
    <location>
        <begin position="308"/>
        <end position="328"/>
    </location>
</feature>
<evidence type="ECO:0000313" key="8">
    <source>
        <dbReference type="EMBL" id="MBL4913498.1"/>
    </source>
</evidence>
<keyword evidence="5 7" id="KW-1133">Transmembrane helix</keyword>
<dbReference type="SUPFAM" id="SSF118215">
    <property type="entry name" value="Proton glutamate symport protein"/>
    <property type="match status" value="1"/>
</dbReference>
<evidence type="ECO:0000256" key="6">
    <source>
        <dbReference type="ARBA" id="ARBA00023136"/>
    </source>
</evidence>
<feature type="transmembrane region" description="Helical" evidence="7">
    <location>
        <begin position="150"/>
        <end position="169"/>
    </location>
</feature>
<evidence type="ECO:0000256" key="2">
    <source>
        <dbReference type="ARBA" id="ARBA00022448"/>
    </source>
</evidence>
<keyword evidence="4 7" id="KW-0812">Transmembrane</keyword>
<keyword evidence="6 7" id="KW-0472">Membrane</keyword>
<dbReference type="Proteomes" id="UP000604898">
    <property type="component" value="Unassembled WGS sequence"/>
</dbReference>
<organism evidence="8 9">
    <name type="scientific">Shewanella schlegeliana</name>
    <dbReference type="NCBI Taxonomy" id="190308"/>
    <lineage>
        <taxon>Bacteria</taxon>
        <taxon>Pseudomonadati</taxon>
        <taxon>Pseudomonadota</taxon>
        <taxon>Gammaproteobacteria</taxon>
        <taxon>Alteromonadales</taxon>
        <taxon>Shewanellaceae</taxon>
        <taxon>Shewanella</taxon>
    </lineage>
</organism>
<evidence type="ECO:0000256" key="5">
    <source>
        <dbReference type="ARBA" id="ARBA00022989"/>
    </source>
</evidence>
<dbReference type="PRINTS" id="PR00173">
    <property type="entry name" value="EDTRNSPORT"/>
</dbReference>
<feature type="transmembrane region" description="Helical" evidence="7">
    <location>
        <begin position="85"/>
        <end position="107"/>
    </location>
</feature>
<dbReference type="PANTHER" id="PTHR42865:SF7">
    <property type="entry name" value="PROTON_GLUTAMATE-ASPARTATE SYMPORTER"/>
    <property type="match status" value="1"/>
</dbReference>
<evidence type="ECO:0000256" key="4">
    <source>
        <dbReference type="ARBA" id="ARBA00022692"/>
    </source>
</evidence>
<comment type="subcellular location">
    <subcellularLocation>
        <location evidence="1">Cell membrane</location>
        <topology evidence="1">Multi-pass membrane protein</topology>
    </subcellularLocation>
</comment>
<accession>A0ABS1SY84</accession>
<dbReference type="RefSeq" id="WP_202721763.1">
    <property type="nucleotide sequence ID" value="NZ_BPEX01000009.1"/>
</dbReference>
<feature type="transmembrane region" description="Helical" evidence="7">
    <location>
        <begin position="189"/>
        <end position="208"/>
    </location>
</feature>
<keyword evidence="2" id="KW-0813">Transport</keyword>
<dbReference type="InterPro" id="IPR036458">
    <property type="entry name" value="Na:dicarbo_symporter_sf"/>
</dbReference>
<keyword evidence="9" id="KW-1185">Reference proteome</keyword>
<dbReference type="Pfam" id="PF00375">
    <property type="entry name" value="SDF"/>
    <property type="match status" value="1"/>
</dbReference>
<protein>
    <submittedName>
        <fullName evidence="8">Dicarboxylate/amino acid:cation symporter</fullName>
    </submittedName>
</protein>
<evidence type="ECO:0000256" key="1">
    <source>
        <dbReference type="ARBA" id="ARBA00004651"/>
    </source>
</evidence>